<dbReference type="FunFam" id="1.10.287.370:FF:000001">
    <property type="entry name" value="Prefoldin subunit 3"/>
    <property type="match status" value="1"/>
</dbReference>
<comment type="caution">
    <text evidence="6">The sequence shown here is derived from an EMBL/GenBank/DDBJ whole genome shotgun (WGS) entry which is preliminary data.</text>
</comment>
<dbReference type="PIRSF" id="PIRSF016396">
    <property type="entry name" value="Prefoldin_subunit_3"/>
    <property type="match status" value="1"/>
</dbReference>
<protein>
    <recommendedName>
        <fullName evidence="4">Prefoldin subunit 3</fullName>
    </recommendedName>
</protein>
<proteinExistence type="inferred from homology"/>
<evidence type="ECO:0000256" key="4">
    <source>
        <dbReference type="PIRNR" id="PIRNR016396"/>
    </source>
</evidence>
<evidence type="ECO:0000256" key="2">
    <source>
        <dbReference type="ARBA" id="ARBA00011695"/>
    </source>
</evidence>
<dbReference type="GeneID" id="59257241"/>
<keyword evidence="7" id="KW-1185">Reference proteome</keyword>
<dbReference type="InterPro" id="IPR009053">
    <property type="entry name" value="Prefoldin"/>
</dbReference>
<name>A0A8H6AZN9_9HELO</name>
<dbReference type="GO" id="GO:0007021">
    <property type="term" value="P:tubulin complex assembly"/>
    <property type="evidence" value="ECO:0007669"/>
    <property type="project" value="TreeGrafter"/>
</dbReference>
<dbReference type="InterPro" id="IPR016655">
    <property type="entry name" value="PFD3"/>
</dbReference>
<comment type="function">
    <text evidence="4">Binds specifically to cytosolic chaperonin (c-CPN) and transfers target proteins to it. Binds to nascent polypeptide chain and promotes folding in an environment in which there are many competing pathways for nonnative proteins.</text>
</comment>
<feature type="region of interest" description="Disordered" evidence="5">
    <location>
        <begin position="208"/>
        <end position="227"/>
    </location>
</feature>
<dbReference type="EMBL" id="JABFCT010000004">
    <property type="protein sequence ID" value="KAF5876731.1"/>
    <property type="molecule type" value="Genomic_DNA"/>
</dbReference>
<dbReference type="RefSeq" id="XP_037195677.1">
    <property type="nucleotide sequence ID" value="XM_037333549.1"/>
</dbReference>
<comment type="subunit">
    <text evidence="2 4">Heterohexamer of two PFD-alpha type and four PFD-beta type subunits.</text>
</comment>
<dbReference type="InterPro" id="IPR004127">
    <property type="entry name" value="Prefoldin_subunit_alpha"/>
</dbReference>
<dbReference type="Pfam" id="PF02996">
    <property type="entry name" value="Prefoldin"/>
    <property type="match status" value="1"/>
</dbReference>
<evidence type="ECO:0000256" key="5">
    <source>
        <dbReference type="SAM" id="MobiDB-lite"/>
    </source>
</evidence>
<dbReference type="PANTHER" id="PTHR12409:SF0">
    <property type="entry name" value="PREFOLDIN SUBUNIT 3"/>
    <property type="match status" value="1"/>
</dbReference>
<dbReference type="GO" id="GO:0005737">
    <property type="term" value="C:cytoplasm"/>
    <property type="evidence" value="ECO:0007669"/>
    <property type="project" value="UniProtKB-ARBA"/>
</dbReference>
<organism evidence="6 7">
    <name type="scientific">Botrytis fragariae</name>
    <dbReference type="NCBI Taxonomy" id="1964551"/>
    <lineage>
        <taxon>Eukaryota</taxon>
        <taxon>Fungi</taxon>
        <taxon>Dikarya</taxon>
        <taxon>Ascomycota</taxon>
        <taxon>Pezizomycotina</taxon>
        <taxon>Leotiomycetes</taxon>
        <taxon>Helotiales</taxon>
        <taxon>Sclerotiniaceae</taxon>
        <taxon>Botrytis</taxon>
    </lineage>
</organism>
<evidence type="ECO:0000313" key="7">
    <source>
        <dbReference type="Proteomes" id="UP000531561"/>
    </source>
</evidence>
<dbReference type="GO" id="GO:0007017">
    <property type="term" value="P:microtubule-based process"/>
    <property type="evidence" value="ECO:0007669"/>
    <property type="project" value="TreeGrafter"/>
</dbReference>
<sequence>MADTDTKKDAARTNERGIPYAPFVDRVEDYVTTRADVEPTLKRFQEMISDSDLGDRGIGALDDSRNQKLILSNLFRKYQFMEVNQQKRIAGLKINMPDIQKTLDTVRFLKTRKEGTDPIQATFELNDTLYAKANIPATEEVYLWLGANVMLAYPIDEAEELLSNRLAAAKQSFANCEEDLDFLREQITTMEVATARVYNWDVTMKRKEKNESEVAEEKDGKTGSSNG</sequence>
<evidence type="ECO:0000256" key="3">
    <source>
        <dbReference type="ARBA" id="ARBA00023186"/>
    </source>
</evidence>
<gene>
    <name evidence="6" type="ORF">Bfra_003137</name>
</gene>
<dbReference type="GO" id="GO:0015631">
    <property type="term" value="F:tubulin binding"/>
    <property type="evidence" value="ECO:0007669"/>
    <property type="project" value="TreeGrafter"/>
</dbReference>
<feature type="compositionally biased region" description="Basic and acidic residues" evidence="5">
    <location>
        <begin position="208"/>
        <end position="221"/>
    </location>
</feature>
<dbReference type="Gene3D" id="1.10.287.370">
    <property type="match status" value="1"/>
</dbReference>
<evidence type="ECO:0000256" key="1">
    <source>
        <dbReference type="ARBA" id="ARBA00010048"/>
    </source>
</evidence>
<dbReference type="SUPFAM" id="SSF46579">
    <property type="entry name" value="Prefoldin"/>
    <property type="match status" value="1"/>
</dbReference>
<dbReference type="PANTHER" id="PTHR12409">
    <property type="entry name" value="PREFOLDIN SUBUNIT 3"/>
    <property type="match status" value="1"/>
</dbReference>
<dbReference type="CDD" id="cd23156">
    <property type="entry name" value="Prefoldin_3"/>
    <property type="match status" value="1"/>
</dbReference>
<dbReference type="OrthoDB" id="6375174at2759"/>
<comment type="similarity">
    <text evidence="1 4">Belongs to the prefoldin subunit alpha family.</text>
</comment>
<reference evidence="6 7" key="1">
    <citation type="journal article" date="2020" name="Phytopathology">
        <title>A high-quality genome resource of Botrytis fragariae, a new and rapidly spreading fungal pathogen causing strawberry gray mold in the U.S.A.</title>
        <authorList>
            <person name="Wu Y."/>
            <person name="Saski C.A."/>
            <person name="Schnabel G."/>
            <person name="Xiao S."/>
            <person name="Hu M."/>
        </authorList>
    </citation>
    <scope>NUCLEOTIDE SEQUENCE [LARGE SCALE GENOMIC DNA]</scope>
    <source>
        <strain evidence="6 7">BVB16</strain>
    </source>
</reference>
<dbReference type="GO" id="GO:0006457">
    <property type="term" value="P:protein folding"/>
    <property type="evidence" value="ECO:0007669"/>
    <property type="project" value="UniProtKB-UniRule"/>
</dbReference>
<dbReference type="Proteomes" id="UP000531561">
    <property type="component" value="Unassembled WGS sequence"/>
</dbReference>
<dbReference type="AlphaFoldDB" id="A0A8H6AZN9"/>
<evidence type="ECO:0000313" key="6">
    <source>
        <dbReference type="EMBL" id="KAF5876731.1"/>
    </source>
</evidence>
<keyword evidence="3 4" id="KW-0143">Chaperone</keyword>
<accession>A0A8H6AZN9</accession>
<dbReference type="GO" id="GO:0016272">
    <property type="term" value="C:prefoldin complex"/>
    <property type="evidence" value="ECO:0007669"/>
    <property type="project" value="UniProtKB-UniRule"/>
</dbReference>